<organism evidence="2 3">
    <name type="scientific">Nonomuraea thailandensis</name>
    <dbReference type="NCBI Taxonomy" id="1188745"/>
    <lineage>
        <taxon>Bacteria</taxon>
        <taxon>Bacillati</taxon>
        <taxon>Actinomycetota</taxon>
        <taxon>Actinomycetes</taxon>
        <taxon>Streptosporangiales</taxon>
        <taxon>Streptosporangiaceae</taxon>
        <taxon>Nonomuraea</taxon>
    </lineage>
</organism>
<proteinExistence type="predicted"/>
<keyword evidence="1" id="KW-0812">Transmembrane</keyword>
<dbReference type="Proteomes" id="UP001139648">
    <property type="component" value="Unassembled WGS sequence"/>
</dbReference>
<name>A0A9X2GDJ8_9ACTN</name>
<keyword evidence="1" id="KW-0472">Membrane</keyword>
<evidence type="ECO:0000256" key="1">
    <source>
        <dbReference type="SAM" id="Phobius"/>
    </source>
</evidence>
<feature type="transmembrane region" description="Helical" evidence="1">
    <location>
        <begin position="6"/>
        <end position="32"/>
    </location>
</feature>
<feature type="transmembrane region" description="Helical" evidence="1">
    <location>
        <begin position="53"/>
        <end position="72"/>
    </location>
</feature>
<dbReference type="RefSeq" id="WP_253739851.1">
    <property type="nucleotide sequence ID" value="NZ_BAABKA010000009.1"/>
</dbReference>
<dbReference type="AlphaFoldDB" id="A0A9X2GDJ8"/>
<dbReference type="SUPFAM" id="SSF103473">
    <property type="entry name" value="MFS general substrate transporter"/>
    <property type="match status" value="1"/>
</dbReference>
<reference evidence="2" key="1">
    <citation type="submission" date="2022-06" db="EMBL/GenBank/DDBJ databases">
        <title>Sequencing the genomes of 1000 actinobacteria strains.</title>
        <authorList>
            <person name="Klenk H.-P."/>
        </authorList>
    </citation>
    <scope>NUCLEOTIDE SEQUENCE</scope>
    <source>
        <strain evidence="2">DSM 46694</strain>
    </source>
</reference>
<dbReference type="InterPro" id="IPR036259">
    <property type="entry name" value="MFS_trans_sf"/>
</dbReference>
<protein>
    <submittedName>
        <fullName evidence="2">MFS family permease</fullName>
    </submittedName>
</protein>
<evidence type="ECO:0000313" key="2">
    <source>
        <dbReference type="EMBL" id="MCP2353356.1"/>
    </source>
</evidence>
<keyword evidence="3" id="KW-1185">Reference proteome</keyword>
<dbReference type="EMBL" id="JAMZEB010000001">
    <property type="protein sequence ID" value="MCP2353356.1"/>
    <property type="molecule type" value="Genomic_DNA"/>
</dbReference>
<comment type="caution">
    <text evidence="2">The sequence shown here is derived from an EMBL/GenBank/DDBJ whole genome shotgun (WGS) entry which is preliminary data.</text>
</comment>
<keyword evidence="1" id="KW-1133">Transmembrane helix</keyword>
<dbReference type="Gene3D" id="1.20.1250.20">
    <property type="entry name" value="MFS general substrate transporter like domains"/>
    <property type="match status" value="1"/>
</dbReference>
<evidence type="ECO:0000313" key="3">
    <source>
        <dbReference type="Proteomes" id="UP001139648"/>
    </source>
</evidence>
<accession>A0A9X2GDJ8</accession>
<sequence>MPEALAFAAMAAAVPIWWIAAAGVLTGAAGTLQLVCFSSAQQRELPDEHLGRVIATSAVAGSVLVPVFSAVAGPLADAVGVRTVLAGCAALVAAGAAAAFCVRDVCAT</sequence>
<gene>
    <name evidence="2" type="ORF">HD597_000376</name>
</gene>
<feature type="transmembrane region" description="Helical" evidence="1">
    <location>
        <begin position="84"/>
        <end position="102"/>
    </location>
</feature>